<keyword evidence="2" id="KW-0732">Signal</keyword>
<feature type="chain" id="PRO_5031093574" evidence="2">
    <location>
        <begin position="17"/>
        <end position="102"/>
    </location>
</feature>
<gene>
    <name evidence="3" type="ORF">HERI1096_LOCUS25183</name>
</gene>
<dbReference type="AlphaFoldDB" id="A0A7S3B4V7"/>
<accession>A0A7S3B4V7</accession>
<dbReference type="EMBL" id="HBHX01045474">
    <property type="protein sequence ID" value="CAE0124682.1"/>
    <property type="molecule type" value="Transcribed_RNA"/>
</dbReference>
<name>A0A7S3B4V7_9EUKA</name>
<protein>
    <submittedName>
        <fullName evidence="3">Uncharacterized protein</fullName>
    </submittedName>
</protein>
<sequence>MMGLLVLVMWNYNAVAVEEAVTDSPVGSNADRQQTPRAQQAGYAADRRRKKKRKRSWVDLFGMGDDEKPGLMAKGLPKLEHSEALVGVFAIAITGLLIGMNL</sequence>
<feature type="region of interest" description="Disordered" evidence="1">
    <location>
        <begin position="23"/>
        <end position="51"/>
    </location>
</feature>
<feature type="compositionally biased region" description="Polar residues" evidence="1">
    <location>
        <begin position="25"/>
        <end position="38"/>
    </location>
</feature>
<evidence type="ECO:0000313" key="3">
    <source>
        <dbReference type="EMBL" id="CAE0124682.1"/>
    </source>
</evidence>
<feature type="signal peptide" evidence="2">
    <location>
        <begin position="1"/>
        <end position="16"/>
    </location>
</feature>
<proteinExistence type="predicted"/>
<organism evidence="3">
    <name type="scientific">Haptolina ericina</name>
    <dbReference type="NCBI Taxonomy" id="156174"/>
    <lineage>
        <taxon>Eukaryota</taxon>
        <taxon>Haptista</taxon>
        <taxon>Haptophyta</taxon>
        <taxon>Prymnesiophyceae</taxon>
        <taxon>Prymnesiales</taxon>
        <taxon>Prymnesiaceae</taxon>
        <taxon>Haptolina</taxon>
    </lineage>
</organism>
<evidence type="ECO:0000256" key="1">
    <source>
        <dbReference type="SAM" id="MobiDB-lite"/>
    </source>
</evidence>
<evidence type="ECO:0000256" key="2">
    <source>
        <dbReference type="SAM" id="SignalP"/>
    </source>
</evidence>
<reference evidence="3" key="1">
    <citation type="submission" date="2021-01" db="EMBL/GenBank/DDBJ databases">
        <authorList>
            <person name="Corre E."/>
            <person name="Pelletier E."/>
            <person name="Niang G."/>
            <person name="Scheremetjew M."/>
            <person name="Finn R."/>
            <person name="Kale V."/>
            <person name="Holt S."/>
            <person name="Cochrane G."/>
            <person name="Meng A."/>
            <person name="Brown T."/>
            <person name="Cohen L."/>
        </authorList>
    </citation>
    <scope>NUCLEOTIDE SEQUENCE</scope>
    <source>
        <strain evidence="3">CCMP281</strain>
    </source>
</reference>